<organism evidence="2 3">
    <name type="scientific">Pristionchus entomophagus</name>
    <dbReference type="NCBI Taxonomy" id="358040"/>
    <lineage>
        <taxon>Eukaryota</taxon>
        <taxon>Metazoa</taxon>
        <taxon>Ecdysozoa</taxon>
        <taxon>Nematoda</taxon>
        <taxon>Chromadorea</taxon>
        <taxon>Rhabditida</taxon>
        <taxon>Rhabditina</taxon>
        <taxon>Diplogasteromorpha</taxon>
        <taxon>Diplogasteroidea</taxon>
        <taxon>Neodiplogasteridae</taxon>
        <taxon>Pristionchus</taxon>
    </lineage>
</organism>
<gene>
    <name evidence="2" type="ORF">PENTCL1PPCAC_2191</name>
</gene>
<dbReference type="AlphaFoldDB" id="A0AAV5SK33"/>
<dbReference type="Proteomes" id="UP001432027">
    <property type="component" value="Unassembled WGS sequence"/>
</dbReference>
<evidence type="ECO:0008006" key="4">
    <source>
        <dbReference type="Google" id="ProtNLM"/>
    </source>
</evidence>
<feature type="non-terminal residue" evidence="2">
    <location>
        <position position="272"/>
    </location>
</feature>
<name>A0AAV5SK33_9BILA</name>
<evidence type="ECO:0000313" key="3">
    <source>
        <dbReference type="Proteomes" id="UP001432027"/>
    </source>
</evidence>
<evidence type="ECO:0000313" key="2">
    <source>
        <dbReference type="EMBL" id="GMS80016.1"/>
    </source>
</evidence>
<dbReference type="EMBL" id="BTSX01000001">
    <property type="protein sequence ID" value="GMS80016.1"/>
    <property type="molecule type" value="Genomic_DNA"/>
</dbReference>
<comment type="caution">
    <text evidence="2">The sequence shown here is derived from an EMBL/GenBank/DDBJ whole genome shotgun (WGS) entry which is preliminary data.</text>
</comment>
<feature type="transmembrane region" description="Helical" evidence="1">
    <location>
        <begin position="213"/>
        <end position="238"/>
    </location>
</feature>
<dbReference type="SUPFAM" id="SSF81321">
    <property type="entry name" value="Family A G protein-coupled receptor-like"/>
    <property type="match status" value="1"/>
</dbReference>
<protein>
    <recommendedName>
        <fullName evidence="4">G protein-coupled receptor</fullName>
    </recommendedName>
</protein>
<feature type="transmembrane region" description="Helical" evidence="1">
    <location>
        <begin position="244"/>
        <end position="267"/>
    </location>
</feature>
<keyword evidence="1" id="KW-0472">Membrane</keyword>
<evidence type="ECO:0000256" key="1">
    <source>
        <dbReference type="SAM" id="Phobius"/>
    </source>
</evidence>
<feature type="transmembrane region" description="Helical" evidence="1">
    <location>
        <begin position="58"/>
        <end position="81"/>
    </location>
</feature>
<sequence length="272" mass="30768">MTTTLDPFSEWYNRSLDGDDIIAGGSLILLTLIFVPLYLLVVAVFVGAEKEIIGFRYLISMAIADILCMIQYALVNGFAIVTKSRLVNEEGRHWLQFYIDYTWSRLLAIFSPHSFRLQTRRISYSLCILIGWIAPLILECSTHFQPFITTFYFEPALYGMANDNFAKYISGGHSQLFLIVNAIAGLLPFLFYGLVVLIILMQSNLFPALLYSFFCRLILPCALSSVVFIIGQAALLQGTGTGKWATWLICFLFFINSALQPILLIVFSEFVR</sequence>
<keyword evidence="1" id="KW-1133">Transmembrane helix</keyword>
<keyword evidence="3" id="KW-1185">Reference proteome</keyword>
<proteinExistence type="predicted"/>
<reference evidence="2" key="1">
    <citation type="submission" date="2023-10" db="EMBL/GenBank/DDBJ databases">
        <title>Genome assembly of Pristionchus species.</title>
        <authorList>
            <person name="Yoshida K."/>
            <person name="Sommer R.J."/>
        </authorList>
    </citation>
    <scope>NUCLEOTIDE SEQUENCE</scope>
    <source>
        <strain evidence="2">RS0144</strain>
    </source>
</reference>
<feature type="transmembrane region" description="Helical" evidence="1">
    <location>
        <begin position="176"/>
        <end position="201"/>
    </location>
</feature>
<accession>A0AAV5SK33</accession>
<keyword evidence="1" id="KW-0812">Transmembrane</keyword>
<feature type="transmembrane region" description="Helical" evidence="1">
    <location>
        <begin position="21"/>
        <end position="46"/>
    </location>
</feature>
<feature type="transmembrane region" description="Helical" evidence="1">
    <location>
        <begin position="122"/>
        <end position="138"/>
    </location>
</feature>